<dbReference type="PROSITE" id="PS50929">
    <property type="entry name" value="ABC_TM1F"/>
    <property type="match status" value="1"/>
</dbReference>
<name>A0ABV7C2B7_9PROT</name>
<feature type="domain" description="ABC transporter" evidence="8">
    <location>
        <begin position="375"/>
        <end position="622"/>
    </location>
</feature>
<comment type="caution">
    <text evidence="10">The sequence shown here is derived from an EMBL/GenBank/DDBJ whole genome shotgun (WGS) entry which is preliminary data.</text>
</comment>
<dbReference type="PROSITE" id="PS50893">
    <property type="entry name" value="ABC_TRANSPORTER_2"/>
    <property type="match status" value="1"/>
</dbReference>
<dbReference type="InterPro" id="IPR017871">
    <property type="entry name" value="ABC_transporter-like_CS"/>
</dbReference>
<feature type="transmembrane region" description="Helical" evidence="7">
    <location>
        <begin position="89"/>
        <end position="107"/>
    </location>
</feature>
<dbReference type="Pfam" id="PF00005">
    <property type="entry name" value="ABC_tran"/>
    <property type="match status" value="1"/>
</dbReference>
<evidence type="ECO:0000313" key="10">
    <source>
        <dbReference type="EMBL" id="MFC3003189.1"/>
    </source>
</evidence>
<evidence type="ECO:0000256" key="6">
    <source>
        <dbReference type="ARBA" id="ARBA00023136"/>
    </source>
</evidence>
<keyword evidence="6 7" id="KW-0472">Membrane</keyword>
<evidence type="ECO:0000256" key="1">
    <source>
        <dbReference type="ARBA" id="ARBA00004141"/>
    </source>
</evidence>
<keyword evidence="5 7" id="KW-1133">Transmembrane helix</keyword>
<evidence type="ECO:0000259" key="8">
    <source>
        <dbReference type="PROSITE" id="PS50893"/>
    </source>
</evidence>
<dbReference type="CDD" id="cd07346">
    <property type="entry name" value="ABC_6TM_exporters"/>
    <property type="match status" value="1"/>
</dbReference>
<dbReference type="SMART" id="SM00382">
    <property type="entry name" value="AAA"/>
    <property type="match status" value="1"/>
</dbReference>
<feature type="transmembrane region" description="Helical" evidence="7">
    <location>
        <begin position="284"/>
        <end position="305"/>
    </location>
</feature>
<dbReference type="PANTHER" id="PTHR24221:SF203">
    <property type="entry name" value="ATP-BINDING_PERMEASE FUSION ABC TRANSPORTER-RELATED"/>
    <property type="match status" value="1"/>
</dbReference>
<keyword evidence="4 10" id="KW-0067">ATP-binding</keyword>
<evidence type="ECO:0000256" key="5">
    <source>
        <dbReference type="ARBA" id="ARBA00022989"/>
    </source>
</evidence>
<dbReference type="Proteomes" id="UP001595420">
    <property type="component" value="Unassembled WGS sequence"/>
</dbReference>
<proteinExistence type="predicted"/>
<keyword evidence="2 7" id="KW-0812">Transmembrane</keyword>
<feature type="transmembrane region" description="Helical" evidence="7">
    <location>
        <begin position="176"/>
        <end position="192"/>
    </location>
</feature>
<dbReference type="InterPro" id="IPR011527">
    <property type="entry name" value="ABC1_TM_dom"/>
</dbReference>
<reference evidence="11" key="1">
    <citation type="journal article" date="2019" name="Int. J. Syst. Evol. Microbiol.">
        <title>The Global Catalogue of Microorganisms (GCM) 10K type strain sequencing project: providing services to taxonomists for standard genome sequencing and annotation.</title>
        <authorList>
            <consortium name="The Broad Institute Genomics Platform"/>
            <consortium name="The Broad Institute Genome Sequencing Center for Infectious Disease"/>
            <person name="Wu L."/>
            <person name="Ma J."/>
        </authorList>
    </citation>
    <scope>NUCLEOTIDE SEQUENCE [LARGE SCALE GENOMIC DNA]</scope>
    <source>
        <strain evidence="11">CGMCC 1.16855</strain>
    </source>
</reference>
<comment type="subcellular location">
    <subcellularLocation>
        <location evidence="1">Membrane</location>
        <topology evidence="1">Multi-pass membrane protein</topology>
    </subcellularLocation>
</comment>
<dbReference type="Pfam" id="PF00664">
    <property type="entry name" value="ABC_membrane"/>
    <property type="match status" value="1"/>
</dbReference>
<feature type="transmembrane region" description="Helical" evidence="7">
    <location>
        <begin position="51"/>
        <end position="74"/>
    </location>
</feature>
<evidence type="ECO:0000259" key="9">
    <source>
        <dbReference type="PROSITE" id="PS50929"/>
    </source>
</evidence>
<evidence type="ECO:0000256" key="3">
    <source>
        <dbReference type="ARBA" id="ARBA00022741"/>
    </source>
</evidence>
<evidence type="ECO:0000313" key="11">
    <source>
        <dbReference type="Proteomes" id="UP001595420"/>
    </source>
</evidence>
<protein>
    <submittedName>
        <fullName evidence="10">ABC transporter ATP-binding protein</fullName>
    </submittedName>
</protein>
<dbReference type="EMBL" id="JBHRSB010000010">
    <property type="protein sequence ID" value="MFC3003189.1"/>
    <property type="molecule type" value="Genomic_DNA"/>
</dbReference>
<evidence type="ECO:0000256" key="4">
    <source>
        <dbReference type="ARBA" id="ARBA00022840"/>
    </source>
</evidence>
<dbReference type="PANTHER" id="PTHR24221">
    <property type="entry name" value="ATP-BINDING CASSETTE SUB-FAMILY B"/>
    <property type="match status" value="1"/>
</dbReference>
<evidence type="ECO:0000256" key="2">
    <source>
        <dbReference type="ARBA" id="ARBA00022692"/>
    </source>
</evidence>
<keyword evidence="11" id="KW-1185">Reference proteome</keyword>
<evidence type="ECO:0000256" key="7">
    <source>
        <dbReference type="SAM" id="Phobius"/>
    </source>
</evidence>
<feature type="domain" description="ABC transmembrane type-1" evidence="9">
    <location>
        <begin position="55"/>
        <end position="341"/>
    </location>
</feature>
<gene>
    <name evidence="10" type="ORF">ACFOD3_25065</name>
</gene>
<accession>A0ABV7C2B7</accession>
<dbReference type="GO" id="GO:0005524">
    <property type="term" value="F:ATP binding"/>
    <property type="evidence" value="ECO:0007669"/>
    <property type="project" value="UniProtKB-KW"/>
</dbReference>
<dbReference type="InterPro" id="IPR003439">
    <property type="entry name" value="ABC_transporter-like_ATP-bd"/>
</dbReference>
<feature type="transmembrane region" description="Helical" evidence="7">
    <location>
        <begin position="198"/>
        <end position="217"/>
    </location>
</feature>
<dbReference type="InterPro" id="IPR039421">
    <property type="entry name" value="Type_1_exporter"/>
</dbReference>
<dbReference type="RefSeq" id="WP_216839642.1">
    <property type="nucleotide sequence ID" value="NZ_JAFNJS010000010.1"/>
</dbReference>
<keyword evidence="3" id="KW-0547">Nucleotide-binding</keyword>
<organism evidence="10 11">
    <name type="scientific">Falsiroseomonas tokyonensis</name>
    <dbReference type="NCBI Taxonomy" id="430521"/>
    <lineage>
        <taxon>Bacteria</taxon>
        <taxon>Pseudomonadati</taxon>
        <taxon>Pseudomonadota</taxon>
        <taxon>Alphaproteobacteria</taxon>
        <taxon>Acetobacterales</taxon>
        <taxon>Roseomonadaceae</taxon>
        <taxon>Falsiroseomonas</taxon>
    </lineage>
</organism>
<dbReference type="PROSITE" id="PS00211">
    <property type="entry name" value="ABC_TRANSPORTER_1"/>
    <property type="match status" value="1"/>
</dbReference>
<sequence length="630" mass="68587">MRLFRSFETAVDPVAAPGRQASRWFGQPVPDQPPPASLPGFYWHFVRQARALFGLLFATGLTVALLDLLIPIFIGRAVGLLEQHGPERIWAEAGWTLAGMAAVLLLARPSAILLQNLVTQQGIIPAVTSMIRWQSHWQVVRQGWAFFQEDFAGRIANRVMQAGPALRESVVQSVNAVWYILVYGTGAVLVLASTDWRLAVPILVWFGLYATLLRLIVPRMRDRARKASEARSLLTGRVVDSYTNIVTVKLFARAEQEDAWVREGVEQLNRDFARQTRLVTLNGFLLSTLNALMLTSTAALAIWLWSQGEIPLAVVASALPMAWQIANISGWVAFNVAGIFENIGVVQEAMGSIAVPQTAPDPPGARPLAVTQGAIRFEDLRFGYGRAEVPGLPSRGAVLHDFDLAIAPGERVGLVGHSGAGKTTAINLLLRFFTPEAGRILVDGQDISSVTQESLRGAIGVVTQDTALLHRSILENIRYGRPEATPAEVEAAARRAEAHDFIMALADWRGRRGYDAHVGERGVKLSGGQRQRIAIARVLLKDAPILLLDEATSALDSEVEAAIQESLERLMAGKTVIAVAHRLSTLARMDRLVVLHEGRVAESGSHAELLAAGGVYARLWQRQSGGFIGD</sequence>
<dbReference type="InterPro" id="IPR003593">
    <property type="entry name" value="AAA+_ATPase"/>
</dbReference>